<evidence type="ECO:0000256" key="2">
    <source>
        <dbReference type="ARBA" id="ARBA00022801"/>
    </source>
</evidence>
<dbReference type="PRINTS" id="PR00502">
    <property type="entry name" value="NUDIXFAMILY"/>
</dbReference>
<sequence length="183" mass="19902">MIDLAITADHTRATVNDYLDAHPGEKTILAPVIALLDAGADLTSRTEFRGHATAGAILADPEGRILHIHHLALDKWLLPGGHLEPGDATLLDAARRELTEETGIPAESVAPAGDGPLHLDVHPIPANDAKGEPDHQHIDFRYLFRTTADIGQLQTEEVIDAAWRDLDTLSDERLRHRIAAALR</sequence>
<dbReference type="InterPro" id="IPR000086">
    <property type="entry name" value="NUDIX_hydrolase_dom"/>
</dbReference>
<feature type="domain" description="Nudix hydrolase" evidence="3">
    <location>
        <begin position="49"/>
        <end position="183"/>
    </location>
</feature>
<dbReference type="EMBL" id="BMWH01000015">
    <property type="protein sequence ID" value="GGZ95595.1"/>
    <property type="molecule type" value="Genomic_DNA"/>
</dbReference>
<dbReference type="RefSeq" id="WP_373303224.1">
    <property type="nucleotide sequence ID" value="NZ_BMWH01000015.1"/>
</dbReference>
<organism evidence="4 5">
    <name type="scientific">Streptomyces echinoruber</name>
    <dbReference type="NCBI Taxonomy" id="68898"/>
    <lineage>
        <taxon>Bacteria</taxon>
        <taxon>Bacillati</taxon>
        <taxon>Actinomycetota</taxon>
        <taxon>Actinomycetes</taxon>
        <taxon>Kitasatosporales</taxon>
        <taxon>Streptomycetaceae</taxon>
        <taxon>Streptomyces</taxon>
    </lineage>
</organism>
<dbReference type="InterPro" id="IPR020476">
    <property type="entry name" value="Nudix_hydrolase"/>
</dbReference>
<dbReference type="InterPro" id="IPR015797">
    <property type="entry name" value="NUDIX_hydrolase-like_dom_sf"/>
</dbReference>
<proteinExistence type="inferred from homology"/>
<keyword evidence="5" id="KW-1185">Reference proteome</keyword>
<accession>A0A918RFK4</accession>
<gene>
    <name evidence="4" type="ORF">GCM10010389_38460</name>
</gene>
<dbReference type="Gene3D" id="3.90.79.10">
    <property type="entry name" value="Nucleoside Triphosphate Pyrophosphohydrolase"/>
    <property type="match status" value="1"/>
</dbReference>
<comment type="caution">
    <text evidence="4">The sequence shown here is derived from an EMBL/GenBank/DDBJ whole genome shotgun (WGS) entry which is preliminary data.</text>
</comment>
<dbReference type="Proteomes" id="UP000623010">
    <property type="component" value="Unassembled WGS sequence"/>
</dbReference>
<evidence type="ECO:0000313" key="5">
    <source>
        <dbReference type="Proteomes" id="UP000623010"/>
    </source>
</evidence>
<comment type="similarity">
    <text evidence="1">Belongs to the Nudix hydrolase family.</text>
</comment>
<dbReference type="PROSITE" id="PS51462">
    <property type="entry name" value="NUDIX"/>
    <property type="match status" value="1"/>
</dbReference>
<dbReference type="SUPFAM" id="SSF55811">
    <property type="entry name" value="Nudix"/>
    <property type="match status" value="1"/>
</dbReference>
<evidence type="ECO:0000313" key="4">
    <source>
        <dbReference type="EMBL" id="GGZ95595.1"/>
    </source>
</evidence>
<dbReference type="CDD" id="cd03674">
    <property type="entry name" value="NUDIX_Hydrolase"/>
    <property type="match status" value="1"/>
</dbReference>
<evidence type="ECO:0000259" key="3">
    <source>
        <dbReference type="PROSITE" id="PS51462"/>
    </source>
</evidence>
<dbReference type="PANTHER" id="PTHR43736">
    <property type="entry name" value="ADP-RIBOSE PYROPHOSPHATASE"/>
    <property type="match status" value="1"/>
</dbReference>
<dbReference type="PANTHER" id="PTHR43736:SF1">
    <property type="entry name" value="DIHYDRONEOPTERIN TRIPHOSPHATE DIPHOSPHATASE"/>
    <property type="match status" value="1"/>
</dbReference>
<reference evidence="4" key="1">
    <citation type="journal article" date="2014" name="Int. J. Syst. Evol. Microbiol.">
        <title>Complete genome sequence of Corynebacterium casei LMG S-19264T (=DSM 44701T), isolated from a smear-ripened cheese.</title>
        <authorList>
            <consortium name="US DOE Joint Genome Institute (JGI-PGF)"/>
            <person name="Walter F."/>
            <person name="Albersmeier A."/>
            <person name="Kalinowski J."/>
            <person name="Ruckert C."/>
        </authorList>
    </citation>
    <scope>NUCLEOTIDE SEQUENCE</scope>
    <source>
        <strain evidence="4">JCM 5016</strain>
    </source>
</reference>
<evidence type="ECO:0000256" key="1">
    <source>
        <dbReference type="ARBA" id="ARBA00005582"/>
    </source>
</evidence>
<keyword evidence="2 4" id="KW-0378">Hydrolase</keyword>
<reference evidence="4" key="2">
    <citation type="submission" date="2020-09" db="EMBL/GenBank/DDBJ databases">
        <authorList>
            <person name="Sun Q."/>
            <person name="Ohkuma M."/>
        </authorList>
    </citation>
    <scope>NUCLEOTIDE SEQUENCE</scope>
    <source>
        <strain evidence="4">JCM 5016</strain>
    </source>
</reference>
<dbReference type="GO" id="GO:0016787">
    <property type="term" value="F:hydrolase activity"/>
    <property type="evidence" value="ECO:0007669"/>
    <property type="project" value="UniProtKB-KW"/>
</dbReference>
<protein>
    <submittedName>
        <fullName evidence="4">NUDIX hydrolase</fullName>
    </submittedName>
</protein>
<name>A0A918RFK4_9ACTN</name>
<dbReference type="AlphaFoldDB" id="A0A918RFK4"/>
<dbReference type="Pfam" id="PF00293">
    <property type="entry name" value="NUDIX"/>
    <property type="match status" value="1"/>
</dbReference>